<reference evidence="1 2" key="1">
    <citation type="journal article" date="2013" name="Mar. Genomics">
        <title>Expression of sulfatases in Rhodopirellula baltica and the diversity of sulfatases in the genus Rhodopirellula.</title>
        <authorList>
            <person name="Wegner C.E."/>
            <person name="Richter-Heitmann T."/>
            <person name="Klindworth A."/>
            <person name="Klockow C."/>
            <person name="Richter M."/>
            <person name="Achstetter T."/>
            <person name="Glockner F.O."/>
            <person name="Harder J."/>
        </authorList>
    </citation>
    <scope>NUCLEOTIDE SEQUENCE [LARGE SCALE GENOMIC DNA]</scope>
    <source>
        <strain evidence="1 2">SM41</strain>
    </source>
</reference>
<dbReference type="RefSeq" id="WP_008673889.1">
    <property type="nucleotide sequence ID" value="NZ_ANOH01000039.1"/>
</dbReference>
<sequence>MIPDIKRSRTASAHRNHLDLWVCLDELLRRLASGDTNLDALRPDN</sequence>
<accession>M5UQ75</accession>
<organism evidence="1 2">
    <name type="scientific">Rhodopirellula sallentina SM41</name>
    <dbReference type="NCBI Taxonomy" id="1263870"/>
    <lineage>
        <taxon>Bacteria</taxon>
        <taxon>Pseudomonadati</taxon>
        <taxon>Planctomycetota</taxon>
        <taxon>Planctomycetia</taxon>
        <taxon>Pirellulales</taxon>
        <taxon>Pirellulaceae</taxon>
        <taxon>Rhodopirellula</taxon>
    </lineage>
</organism>
<dbReference type="PATRIC" id="fig|1263870.3.peg.456"/>
<keyword evidence="2" id="KW-1185">Reference proteome</keyword>
<dbReference type="AlphaFoldDB" id="M5UQ75"/>
<dbReference type="Proteomes" id="UP000011885">
    <property type="component" value="Unassembled WGS sequence"/>
</dbReference>
<evidence type="ECO:0000313" key="2">
    <source>
        <dbReference type="Proteomes" id="UP000011885"/>
    </source>
</evidence>
<evidence type="ECO:0000313" key="1">
    <source>
        <dbReference type="EMBL" id="EMI58138.1"/>
    </source>
</evidence>
<protein>
    <submittedName>
        <fullName evidence="1">Uncharacterized protein</fullName>
    </submittedName>
</protein>
<proteinExistence type="predicted"/>
<gene>
    <name evidence="1" type="ORF">RSSM_00418</name>
</gene>
<name>M5UQ75_9BACT</name>
<dbReference type="OrthoDB" id="264316at2"/>
<comment type="caution">
    <text evidence="1">The sequence shown here is derived from an EMBL/GenBank/DDBJ whole genome shotgun (WGS) entry which is preliminary data.</text>
</comment>
<dbReference type="EMBL" id="ANOH01000039">
    <property type="protein sequence ID" value="EMI58138.1"/>
    <property type="molecule type" value="Genomic_DNA"/>
</dbReference>